<dbReference type="EMBL" id="FQZY01000007">
    <property type="protein sequence ID" value="SHJ35903.1"/>
    <property type="molecule type" value="Genomic_DNA"/>
</dbReference>
<evidence type="ECO:0000313" key="1">
    <source>
        <dbReference type="EMBL" id="SHJ35903.1"/>
    </source>
</evidence>
<dbReference type="OrthoDB" id="9792035at2"/>
<dbReference type="Gene3D" id="1.10.10.10">
    <property type="entry name" value="Winged helix-like DNA-binding domain superfamily/Winged helix DNA-binding domain"/>
    <property type="match status" value="1"/>
</dbReference>
<dbReference type="Proteomes" id="UP000184301">
    <property type="component" value="Unassembled WGS sequence"/>
</dbReference>
<protein>
    <recommendedName>
        <fullName evidence="3">RNA polymerase subunit sigma-70</fullName>
    </recommendedName>
</protein>
<dbReference type="STRING" id="1121950.SAMN02745243_00412"/>
<evidence type="ECO:0008006" key="3">
    <source>
        <dbReference type="Google" id="ProtNLM"/>
    </source>
</evidence>
<proteinExistence type="predicted"/>
<gene>
    <name evidence="1" type="ORF">SAMN02745243_00412</name>
</gene>
<name>A0A1M6INE2_9FIRM</name>
<sequence length="136" mass="15368">MTEEQRNRIVSARKNGMGYAKIAAEIGMTKNAVAAFCRRNALTGNLSVSEDKRDLCRECGKPLVQEDGMKTRVFCSSDCKTKWWREHPEKMNHKATYQFVCAACGRPFEAYGNSKRKYCSHSCYINARFKGGGGHE</sequence>
<dbReference type="RefSeq" id="WP_073104365.1">
    <property type="nucleotide sequence ID" value="NZ_FQZY01000007.1"/>
</dbReference>
<evidence type="ECO:0000313" key="2">
    <source>
        <dbReference type="Proteomes" id="UP000184301"/>
    </source>
</evidence>
<accession>A0A1M6INE2</accession>
<organism evidence="1 2">
    <name type="scientific">Hespellia stercorisuis DSM 15480</name>
    <dbReference type="NCBI Taxonomy" id="1121950"/>
    <lineage>
        <taxon>Bacteria</taxon>
        <taxon>Bacillati</taxon>
        <taxon>Bacillota</taxon>
        <taxon>Clostridia</taxon>
        <taxon>Lachnospirales</taxon>
        <taxon>Lachnospiraceae</taxon>
        <taxon>Hespellia</taxon>
    </lineage>
</organism>
<keyword evidence="2" id="KW-1185">Reference proteome</keyword>
<dbReference type="InterPro" id="IPR036388">
    <property type="entry name" value="WH-like_DNA-bd_sf"/>
</dbReference>
<dbReference type="AlphaFoldDB" id="A0A1M6INE2"/>
<reference evidence="1 2" key="1">
    <citation type="submission" date="2016-11" db="EMBL/GenBank/DDBJ databases">
        <authorList>
            <person name="Jaros S."/>
            <person name="Januszkiewicz K."/>
            <person name="Wedrychowicz H."/>
        </authorList>
    </citation>
    <scope>NUCLEOTIDE SEQUENCE [LARGE SCALE GENOMIC DNA]</scope>
    <source>
        <strain evidence="1 2">DSM 15480</strain>
    </source>
</reference>